<keyword evidence="4" id="KW-1185">Reference proteome</keyword>
<dbReference type="RefSeq" id="WP_014259421.1">
    <property type="nucleotide sequence ID" value="NC_016629.1"/>
</dbReference>
<feature type="signal peptide" evidence="2">
    <location>
        <begin position="1"/>
        <end position="31"/>
    </location>
</feature>
<proteinExistence type="predicted"/>
<dbReference type="PANTHER" id="PTHR35038">
    <property type="entry name" value="DISSIMILATORY SULFITE REDUCTASE SIRA"/>
    <property type="match status" value="1"/>
</dbReference>
<dbReference type="Proteomes" id="UP000007844">
    <property type="component" value="Chromosome"/>
</dbReference>
<name>F3YYX9_DESAF</name>
<accession>F3YYX9</accession>
<dbReference type="HOGENOM" id="CLU_469083_0_0_7"/>
<dbReference type="InterPro" id="IPR051829">
    <property type="entry name" value="Multiheme_Cytochr_ET"/>
</dbReference>
<dbReference type="Gene3D" id="1.10.1130.10">
    <property type="entry name" value="Flavocytochrome C3, Chain A"/>
    <property type="match status" value="1"/>
</dbReference>
<keyword evidence="1 2" id="KW-0732">Signal</keyword>
<dbReference type="EMBL" id="CP003221">
    <property type="protein sequence ID" value="EGJ49624.1"/>
    <property type="molecule type" value="Genomic_DNA"/>
</dbReference>
<dbReference type="eggNOG" id="COG2010">
    <property type="taxonomic scope" value="Bacteria"/>
</dbReference>
<dbReference type="InterPro" id="IPR036280">
    <property type="entry name" value="Multihaem_cyt_sf"/>
</dbReference>
<dbReference type="KEGG" id="daf:Desaf_1285"/>
<evidence type="ECO:0000256" key="2">
    <source>
        <dbReference type="SAM" id="SignalP"/>
    </source>
</evidence>
<dbReference type="PANTHER" id="PTHR35038:SF8">
    <property type="entry name" value="C-TYPE POLYHEME CYTOCHROME OMCC"/>
    <property type="match status" value="1"/>
</dbReference>
<organism evidence="3 4">
    <name type="scientific">Desulfocurvibacter africanus subsp. africanus str. Walvis Bay</name>
    <dbReference type="NCBI Taxonomy" id="690850"/>
    <lineage>
        <taxon>Bacteria</taxon>
        <taxon>Pseudomonadati</taxon>
        <taxon>Thermodesulfobacteriota</taxon>
        <taxon>Desulfovibrionia</taxon>
        <taxon>Desulfovibrionales</taxon>
        <taxon>Desulfovibrionaceae</taxon>
        <taxon>Desulfocurvibacter</taxon>
    </lineage>
</organism>
<gene>
    <name evidence="3" type="ORF">Desaf_1285</name>
</gene>
<evidence type="ECO:0000313" key="3">
    <source>
        <dbReference type="EMBL" id="EGJ49624.1"/>
    </source>
</evidence>
<dbReference type="AlphaFoldDB" id="F3YYX9"/>
<dbReference type="SUPFAM" id="SSF48695">
    <property type="entry name" value="Multiheme cytochromes"/>
    <property type="match status" value="1"/>
</dbReference>
<evidence type="ECO:0000313" key="4">
    <source>
        <dbReference type="Proteomes" id="UP000007844"/>
    </source>
</evidence>
<feature type="chain" id="PRO_5003304605" evidence="2">
    <location>
        <begin position="32"/>
        <end position="501"/>
    </location>
</feature>
<sequence precursor="true">MSFDNKRFPKLALSAWLAAAVLLLGFLAAQAVMPTEQARAPKATADQEPAPYVIKELPTTIPAFDAEQSEYVLLAWNNLGMHCISDSDPWWILLPPANDLHAQLVRRGPSPEIVTEGVELTYRVESGFETPSAHSRFWEFSKSLLGKALPNDAGISGNSLSGAMRLDAERRAFTAELVPVVPYPDDGSFNPYPIFHIEARNAASGELLAATSMVAPTSTEMGCRNCHGGDWKVQGVAGFSEQTSREVLRVHDRNTGTDLLTRAERGEPRLCQSCHADPVLNTQGQPERLNFPAAIHGWHANYIQGRGAKACGFCHPSAPTSATRCLRGLHDAKGLDCTSCHGTLEDHALSLLKKEQELGKERAATLMANITPRMVASSEDIMGRTPWLMEPDCASCHDFEVKPERGVATSFNKWTSGEPGELYRLRSDDAGAIMCEACHGSTHALYPASNPYGRDRDNIQPMQYQGLARTIGARGNCAVCHVVDMDPESSIHHPLVEQADS</sequence>
<protein>
    <submittedName>
        <fullName evidence="3">Cytochrome c family protein</fullName>
    </submittedName>
</protein>
<evidence type="ECO:0000256" key="1">
    <source>
        <dbReference type="ARBA" id="ARBA00022729"/>
    </source>
</evidence>
<dbReference type="STRING" id="690850.Desaf_1285"/>
<reference evidence="3 4" key="1">
    <citation type="journal article" date="2011" name="J. Bacteriol.">
        <title>Genome sequence of the mercury-methylating and pleomorphic Desulfovibrio africanus Strain Walvis Bay.</title>
        <authorList>
            <person name="Brown S.D."/>
            <person name="Wall J.D."/>
            <person name="Kucken A.M."/>
            <person name="Gilmour C.C."/>
            <person name="Podar M."/>
            <person name="Brandt C.C."/>
            <person name="Teshima H."/>
            <person name="Detter J.C."/>
            <person name="Han C.S."/>
            <person name="Land M.L."/>
            <person name="Lucas S."/>
            <person name="Han J."/>
            <person name="Pennacchio L."/>
            <person name="Nolan M."/>
            <person name="Pitluck S."/>
            <person name="Woyke T."/>
            <person name="Goodwin L."/>
            <person name="Palumbo A.V."/>
            <person name="Elias D.A."/>
        </authorList>
    </citation>
    <scope>NUCLEOTIDE SEQUENCE [LARGE SCALE GENOMIC DNA]</scope>
    <source>
        <strain evidence="3 4">Walvis Bay</strain>
    </source>
</reference>